<gene>
    <name evidence="1" type="ORF">CYMTET_35567</name>
</gene>
<dbReference type="EMBL" id="LGRX02022830">
    <property type="protein sequence ID" value="KAK3255242.1"/>
    <property type="molecule type" value="Genomic_DNA"/>
</dbReference>
<reference evidence="1 2" key="1">
    <citation type="journal article" date="2015" name="Genome Biol. Evol.">
        <title>Comparative Genomics of a Bacterivorous Green Alga Reveals Evolutionary Causalities and Consequences of Phago-Mixotrophic Mode of Nutrition.</title>
        <authorList>
            <person name="Burns J.A."/>
            <person name="Paasch A."/>
            <person name="Narechania A."/>
            <person name="Kim E."/>
        </authorList>
    </citation>
    <scope>NUCLEOTIDE SEQUENCE [LARGE SCALE GENOMIC DNA]</scope>
    <source>
        <strain evidence="1 2">PLY_AMNH</strain>
    </source>
</reference>
<evidence type="ECO:0000313" key="2">
    <source>
        <dbReference type="Proteomes" id="UP001190700"/>
    </source>
</evidence>
<comment type="caution">
    <text evidence="1">The sequence shown here is derived from an EMBL/GenBank/DDBJ whole genome shotgun (WGS) entry which is preliminary data.</text>
</comment>
<sequence>MVPRIEQLAREVFGSDSHLHLGGSSRKKTALGLSSDRDYILTTPEDASRAQRKDFVGRLKADPDITTFYRGIRAKTNAIVLEGIRDDVPDLDIVLKDVLYTPRNRDFESHKSLPIRKKELDSPHAKHAAVLLKHKYETCCLKGNDRAKGFEIDDAVARAVECLGCCATAKEIVNAILDNPKLYFNLRFYHNEKGVEKRERTLETQINILKKEGRMSGV</sequence>
<keyword evidence="2" id="KW-1185">Reference proteome</keyword>
<organism evidence="1 2">
    <name type="scientific">Cymbomonas tetramitiformis</name>
    <dbReference type="NCBI Taxonomy" id="36881"/>
    <lineage>
        <taxon>Eukaryota</taxon>
        <taxon>Viridiplantae</taxon>
        <taxon>Chlorophyta</taxon>
        <taxon>Pyramimonadophyceae</taxon>
        <taxon>Pyramimonadales</taxon>
        <taxon>Pyramimonadaceae</taxon>
        <taxon>Cymbomonas</taxon>
    </lineage>
</organism>
<dbReference type="Proteomes" id="UP001190700">
    <property type="component" value="Unassembled WGS sequence"/>
</dbReference>
<proteinExistence type="predicted"/>
<name>A0AAE0KNS8_9CHLO</name>
<evidence type="ECO:0000313" key="1">
    <source>
        <dbReference type="EMBL" id="KAK3255242.1"/>
    </source>
</evidence>
<accession>A0AAE0KNS8</accession>
<dbReference type="AlphaFoldDB" id="A0AAE0KNS8"/>
<protein>
    <submittedName>
        <fullName evidence="1">Uncharacterized protein</fullName>
    </submittedName>
</protein>